<keyword evidence="3" id="KW-0479">Metal-binding</keyword>
<feature type="chain" id="PRO_5045321939" evidence="5">
    <location>
        <begin position="33"/>
        <end position="410"/>
    </location>
</feature>
<dbReference type="InterPro" id="IPR036374">
    <property type="entry name" value="OxRdtase_Mopterin-bd_sf"/>
</dbReference>
<accession>A0ABQ5PB48</accession>
<feature type="signal peptide" evidence="5">
    <location>
        <begin position="1"/>
        <end position="32"/>
    </location>
</feature>
<dbReference type="InterPro" id="IPR014756">
    <property type="entry name" value="Ig_E-set"/>
</dbReference>
<feature type="domain" description="Oxidoreductase molybdopterin-binding" evidence="6">
    <location>
        <begin position="95"/>
        <end position="274"/>
    </location>
</feature>
<dbReference type="PANTHER" id="PTHR19372">
    <property type="entry name" value="SULFITE REDUCTASE"/>
    <property type="match status" value="1"/>
</dbReference>
<dbReference type="Gene3D" id="3.90.420.10">
    <property type="entry name" value="Oxidoreductase, molybdopterin-binding domain"/>
    <property type="match status" value="1"/>
</dbReference>
<dbReference type="CDD" id="cd02110">
    <property type="entry name" value="SO_family_Moco_dimer"/>
    <property type="match status" value="1"/>
</dbReference>
<gene>
    <name evidence="8" type="ORF">SYYSPA8_36005</name>
</gene>
<dbReference type="Pfam" id="PF00174">
    <property type="entry name" value="Oxidored_molyb"/>
    <property type="match status" value="1"/>
</dbReference>
<comment type="caution">
    <text evidence="8">The sequence shown here is derived from an EMBL/GenBank/DDBJ whole genome shotgun (WGS) entry which is preliminary data.</text>
</comment>
<keyword evidence="9" id="KW-1185">Reference proteome</keyword>
<reference evidence="8 9" key="1">
    <citation type="submission" date="2022-10" db="EMBL/GenBank/DDBJ databases">
        <title>Draft genome sequence of Streptomyces sp. YSPA8.</title>
        <authorList>
            <person name="Moriuchi R."/>
            <person name="Dohra H."/>
            <person name="Yamamura H."/>
            <person name="Kodani S."/>
        </authorList>
    </citation>
    <scope>NUCLEOTIDE SEQUENCE [LARGE SCALE GENOMIC DNA]</scope>
    <source>
        <strain evidence="8 9">YSPA8</strain>
    </source>
</reference>
<evidence type="ECO:0000313" key="9">
    <source>
        <dbReference type="Proteomes" id="UP001291653"/>
    </source>
</evidence>
<dbReference type="PRINTS" id="PR00407">
    <property type="entry name" value="EUMOPTERIN"/>
</dbReference>
<dbReference type="SUPFAM" id="SSF56524">
    <property type="entry name" value="Oxidoreductase molybdopterin-binding domain"/>
    <property type="match status" value="1"/>
</dbReference>
<comment type="cofactor">
    <cofactor evidence="1">
        <name>Mo-molybdopterin</name>
        <dbReference type="ChEBI" id="CHEBI:71302"/>
    </cofactor>
</comment>
<dbReference type="InterPro" id="IPR005066">
    <property type="entry name" value="MoCF_OxRdtse_dimer"/>
</dbReference>
<dbReference type="PROSITE" id="PS51318">
    <property type="entry name" value="TAT"/>
    <property type="match status" value="1"/>
</dbReference>
<evidence type="ECO:0000256" key="3">
    <source>
        <dbReference type="ARBA" id="ARBA00022723"/>
    </source>
</evidence>
<keyword evidence="4" id="KW-0560">Oxidoreductase</keyword>
<evidence type="ECO:0000256" key="5">
    <source>
        <dbReference type="SAM" id="SignalP"/>
    </source>
</evidence>
<dbReference type="InterPro" id="IPR008335">
    <property type="entry name" value="Mopterin_OxRdtase_euk"/>
</dbReference>
<dbReference type="EMBL" id="BSBI01000024">
    <property type="protein sequence ID" value="GLF99820.1"/>
    <property type="molecule type" value="Genomic_DNA"/>
</dbReference>
<proteinExistence type="predicted"/>
<organism evidence="8 9">
    <name type="scientific">Streptomyces yaizuensis</name>
    <dbReference type="NCBI Taxonomy" id="2989713"/>
    <lineage>
        <taxon>Bacteria</taxon>
        <taxon>Bacillati</taxon>
        <taxon>Actinomycetota</taxon>
        <taxon>Actinomycetes</taxon>
        <taxon>Kitasatosporales</taxon>
        <taxon>Streptomycetaceae</taxon>
        <taxon>Streptomyces</taxon>
    </lineage>
</organism>
<dbReference type="InterPro" id="IPR006311">
    <property type="entry name" value="TAT_signal"/>
</dbReference>
<evidence type="ECO:0000313" key="8">
    <source>
        <dbReference type="EMBL" id="GLF99820.1"/>
    </source>
</evidence>
<dbReference type="Proteomes" id="UP001291653">
    <property type="component" value="Unassembled WGS sequence"/>
</dbReference>
<evidence type="ECO:0000256" key="2">
    <source>
        <dbReference type="ARBA" id="ARBA00022505"/>
    </source>
</evidence>
<protein>
    <submittedName>
        <fullName evidence="8">Sulfite oxidase</fullName>
    </submittedName>
</protein>
<evidence type="ECO:0000259" key="7">
    <source>
        <dbReference type="Pfam" id="PF03404"/>
    </source>
</evidence>
<sequence>MSMAPGRRDLLRLLTAAPLAATALGTAGPARAATAPSTTALSATRAAVPAVAPGIEKPLPGDVFTIRGTNAETRFPALSHTGNLTPASLFFVRNHTRSPILDENDWRLTVWGGGLRGGPVHFGYGELRSMPSVTRTAVIECAGNGRSLFTTQQGEEVSGTSWTMGAIGAARWRGVRLRDVLHRAGLTSAAVDVMPRGLDDDFVTGGENLGRVRRPLPVAKALDDVILAYEMNGEPLPYDHGFPVRVVVPAWIGIASVKWVGDIEVSDTPLASPWNTRFYRLFGPGHPPGGSAPLTRQTIKSALELPWEERVPAGTPLRLTGRAWSAAAPIRRVDVSTDGGARWHPARLHDAPRRHGWTRWSAEWTPRSAGPATLLSRATDLRGNVQPVRAAHNTQGYLFDAVVRHPVTVV</sequence>
<evidence type="ECO:0000256" key="1">
    <source>
        <dbReference type="ARBA" id="ARBA00001924"/>
    </source>
</evidence>
<dbReference type="Pfam" id="PF03404">
    <property type="entry name" value="Mo-co_dimer"/>
    <property type="match status" value="1"/>
</dbReference>
<evidence type="ECO:0000259" key="6">
    <source>
        <dbReference type="Pfam" id="PF00174"/>
    </source>
</evidence>
<feature type="domain" description="Moybdenum cofactor oxidoreductase dimerisation" evidence="7">
    <location>
        <begin position="309"/>
        <end position="401"/>
    </location>
</feature>
<name>A0ABQ5PB48_9ACTN</name>
<keyword evidence="2" id="KW-0500">Molybdenum</keyword>
<dbReference type="Gene3D" id="2.60.40.650">
    <property type="match status" value="1"/>
</dbReference>
<keyword evidence="5" id="KW-0732">Signal</keyword>
<dbReference type="InterPro" id="IPR000572">
    <property type="entry name" value="OxRdtase_Mopterin-bd_dom"/>
</dbReference>
<dbReference type="SUPFAM" id="SSF81296">
    <property type="entry name" value="E set domains"/>
    <property type="match status" value="1"/>
</dbReference>
<evidence type="ECO:0000256" key="4">
    <source>
        <dbReference type="ARBA" id="ARBA00023002"/>
    </source>
</evidence>
<dbReference type="PANTHER" id="PTHR19372:SF7">
    <property type="entry name" value="SULFITE OXIDASE, MITOCHONDRIAL"/>
    <property type="match status" value="1"/>
</dbReference>